<evidence type="ECO:0000313" key="1">
    <source>
        <dbReference type="EMBL" id="QCD41054.1"/>
    </source>
</evidence>
<protein>
    <recommendedName>
        <fullName evidence="3">TonB-dependent receptor</fullName>
    </recommendedName>
</protein>
<keyword evidence="2" id="KW-1185">Reference proteome</keyword>
<organism evidence="1 2">
    <name type="scientific">Duncaniella dubosii</name>
    <dbReference type="NCBI Taxonomy" id="2518971"/>
    <lineage>
        <taxon>Bacteria</taxon>
        <taxon>Pseudomonadati</taxon>
        <taxon>Bacteroidota</taxon>
        <taxon>Bacteroidia</taxon>
        <taxon>Bacteroidales</taxon>
        <taxon>Muribaculaceae</taxon>
        <taxon>Duncaniella</taxon>
    </lineage>
</organism>
<dbReference type="AlphaFoldDB" id="A0A4P7VZP7"/>
<dbReference type="KEGG" id="ddb:E7747_01290"/>
<dbReference type="Proteomes" id="UP000297149">
    <property type="component" value="Chromosome"/>
</dbReference>
<sequence>MNHRIIISYLSGIIALSTMAETVISGKIKTADGSPADLVTIVAYPSNSPKNILTSAFTDENGCFEITVNHGCDSLLLKASGIEIAPIQITVPNRSGSHDIKVEKRTVELKEVVVRSKKVYSQGDTINYNVASFLSQTDQSVADVLRKMPGITVSDAGQVSYQGKPIKNFYIEGLDLMKGHYGIATNNIDPNNIATVQVLENHQDIKALKGLRPEEQASINLRLKEGVKGVFNLIATLGGGYGDEGLWNNSAIATYFRRNSQFLATYKGNNTGEDLSQELYSFDNDYSRTNNISSISMPSAPGIDKRFYYFNRSHNATFNNVYRVGKSGEFGINAAYLNDRDTRQSYSSTTNYLPDGGMNTVDETMYGIARMQKAYGDFTYMNNGNENYLKEQLKFDWSTTDAESRILAEGDKISQTGKTDTYRLLNKFHATHRNYADRGFEISSLINVEKRPHSLSVSPNLFTELIPGGMLYQHVDFRNISTENSAGLLSAFKIGNFTLHPSAIVNYHHNSLESRLDAVGNNLALDHLDAGMGAEIMFSARKIHASLYMPMKYRLFLLNNRLDDNITDKNRLRVEPSLNFSYKLNSSHNLKASAMLNYMTPSIETLYSGHILTSYRQLSAYDVAGLYEGMNQHYSLGYDFKNILSMSFAGAEVYWNRQSPEVLYGSYYDGMVQHTISRRTKETGDMLSAKIHASQGFDWRRLKIGASVTYSYYDSPLLIQDEVLRYYGNSIGVNADLSLTPFKWLGVTYQGNYSQSATQQKGYDRFPWLRTVTNKASLDFTIPGGVTLTTSLYHYYNNFNDGDKSFLLLNTEAKYTIKRFSFMLSCDNLLNRKSYIYSNLSALTESKAIYNIRARSVLLKIRCRIF</sequence>
<dbReference type="SUPFAM" id="SSF56935">
    <property type="entry name" value="Porins"/>
    <property type="match status" value="1"/>
</dbReference>
<accession>A0A4P7VZP7</accession>
<evidence type="ECO:0000313" key="2">
    <source>
        <dbReference type="Proteomes" id="UP000297149"/>
    </source>
</evidence>
<dbReference type="InterPro" id="IPR008969">
    <property type="entry name" value="CarboxyPept-like_regulatory"/>
</dbReference>
<dbReference type="EMBL" id="CP039396">
    <property type="protein sequence ID" value="QCD41054.1"/>
    <property type="molecule type" value="Genomic_DNA"/>
</dbReference>
<reference evidence="2" key="1">
    <citation type="submission" date="2019-02" db="EMBL/GenBank/DDBJ databases">
        <title>Isolation and identification of novel species under the genus Muribaculum.</title>
        <authorList>
            <person name="Miyake S."/>
            <person name="Ding Y."/>
            <person name="Low A."/>
            <person name="Soh M."/>
            <person name="Seedorf H."/>
        </authorList>
    </citation>
    <scope>NUCLEOTIDE SEQUENCE [LARGE SCALE GENOMIC DNA]</scope>
    <source>
        <strain evidence="2">H5</strain>
    </source>
</reference>
<proteinExistence type="predicted"/>
<gene>
    <name evidence="1" type="ORF">E7747_01290</name>
</gene>
<dbReference type="RefSeq" id="WP_136413596.1">
    <property type="nucleotide sequence ID" value="NZ_CP039396.1"/>
</dbReference>
<evidence type="ECO:0008006" key="3">
    <source>
        <dbReference type="Google" id="ProtNLM"/>
    </source>
</evidence>
<dbReference type="SUPFAM" id="SSF49464">
    <property type="entry name" value="Carboxypeptidase regulatory domain-like"/>
    <property type="match status" value="1"/>
</dbReference>
<name>A0A4P7VZP7_9BACT</name>